<dbReference type="Pfam" id="PF00005">
    <property type="entry name" value="ABC_tran"/>
    <property type="match status" value="1"/>
</dbReference>
<reference evidence="4" key="1">
    <citation type="journal article" date="2021" name="PeerJ">
        <title>Extensive microbial diversity within the chicken gut microbiome revealed by metagenomics and culture.</title>
        <authorList>
            <person name="Gilroy R."/>
            <person name="Ravi A."/>
            <person name="Getino M."/>
            <person name="Pursley I."/>
            <person name="Horton D.L."/>
            <person name="Alikhan N.F."/>
            <person name="Baker D."/>
            <person name="Gharbi K."/>
            <person name="Hall N."/>
            <person name="Watson M."/>
            <person name="Adriaenssens E.M."/>
            <person name="Foster-Nyarko E."/>
            <person name="Jarju S."/>
            <person name="Secka A."/>
            <person name="Antonio M."/>
            <person name="Oren A."/>
            <person name="Chaudhuri R.R."/>
            <person name="La Ragione R."/>
            <person name="Hildebrand F."/>
            <person name="Pallen M.J."/>
        </authorList>
    </citation>
    <scope>NUCLEOTIDE SEQUENCE</scope>
    <source>
        <strain evidence="4">USAMLcec12-2067</strain>
    </source>
</reference>
<dbReference type="InterPro" id="IPR003593">
    <property type="entry name" value="AAA+_ATPase"/>
</dbReference>
<dbReference type="SMART" id="SM00382">
    <property type="entry name" value="AAA"/>
    <property type="match status" value="1"/>
</dbReference>
<proteinExistence type="predicted"/>
<dbReference type="GO" id="GO:0016887">
    <property type="term" value="F:ATP hydrolysis activity"/>
    <property type="evidence" value="ECO:0007669"/>
    <property type="project" value="InterPro"/>
</dbReference>
<evidence type="ECO:0000259" key="3">
    <source>
        <dbReference type="PROSITE" id="PS50893"/>
    </source>
</evidence>
<evidence type="ECO:0000313" key="5">
    <source>
        <dbReference type="Proteomes" id="UP000789325"/>
    </source>
</evidence>
<dbReference type="PROSITE" id="PS50893">
    <property type="entry name" value="ABC_TRANSPORTER_2"/>
    <property type="match status" value="1"/>
</dbReference>
<dbReference type="GO" id="GO:0005886">
    <property type="term" value="C:plasma membrane"/>
    <property type="evidence" value="ECO:0007669"/>
    <property type="project" value="TreeGrafter"/>
</dbReference>
<keyword evidence="1" id="KW-0547">Nucleotide-binding</keyword>
<dbReference type="EMBL" id="DYZL01000176">
    <property type="protein sequence ID" value="HJH43749.1"/>
    <property type="molecule type" value="Genomic_DNA"/>
</dbReference>
<dbReference type="SUPFAM" id="SSF52540">
    <property type="entry name" value="P-loop containing nucleoside triphosphate hydrolases"/>
    <property type="match status" value="1"/>
</dbReference>
<keyword evidence="2 4" id="KW-0067">ATP-binding</keyword>
<dbReference type="PANTHER" id="PTHR24220:SF612">
    <property type="entry name" value="FE(3+) IONS IMPORT ATP-BINDING PROTEIN FBPC"/>
    <property type="match status" value="1"/>
</dbReference>
<dbReference type="Gene3D" id="3.40.50.300">
    <property type="entry name" value="P-loop containing nucleotide triphosphate hydrolases"/>
    <property type="match status" value="1"/>
</dbReference>
<dbReference type="GO" id="GO:0005524">
    <property type="term" value="F:ATP binding"/>
    <property type="evidence" value="ECO:0007669"/>
    <property type="project" value="UniProtKB-KW"/>
</dbReference>
<dbReference type="InterPro" id="IPR003439">
    <property type="entry name" value="ABC_transporter-like_ATP-bd"/>
</dbReference>
<dbReference type="InterPro" id="IPR017871">
    <property type="entry name" value="ABC_transporter-like_CS"/>
</dbReference>
<reference evidence="4" key="2">
    <citation type="submission" date="2021-09" db="EMBL/GenBank/DDBJ databases">
        <authorList>
            <person name="Gilroy R."/>
        </authorList>
    </citation>
    <scope>NUCLEOTIDE SEQUENCE</scope>
    <source>
        <strain evidence="4">USAMLcec12-2067</strain>
    </source>
</reference>
<evidence type="ECO:0000313" key="4">
    <source>
        <dbReference type="EMBL" id="HJH43749.1"/>
    </source>
</evidence>
<dbReference type="RefSeq" id="WP_204600511.1">
    <property type="nucleotide sequence ID" value="NZ_PPEL01000004.1"/>
</dbReference>
<dbReference type="InterPro" id="IPR015854">
    <property type="entry name" value="ABC_transpr_LolD-like"/>
</dbReference>
<dbReference type="Proteomes" id="UP000789325">
    <property type="component" value="Unassembled WGS sequence"/>
</dbReference>
<dbReference type="PANTHER" id="PTHR24220">
    <property type="entry name" value="IMPORT ATP-BINDING PROTEIN"/>
    <property type="match status" value="1"/>
</dbReference>
<gene>
    <name evidence="4" type="ORF">K8V16_08120</name>
</gene>
<dbReference type="AlphaFoldDB" id="A0A9D2VL77"/>
<organism evidence="4 5">
    <name type="scientific">Rubneribacter badeniensis</name>
    <dbReference type="NCBI Taxonomy" id="2070688"/>
    <lineage>
        <taxon>Bacteria</taxon>
        <taxon>Bacillati</taxon>
        <taxon>Actinomycetota</taxon>
        <taxon>Coriobacteriia</taxon>
        <taxon>Eggerthellales</taxon>
        <taxon>Eggerthellaceae</taxon>
        <taxon>Rubneribacter</taxon>
    </lineage>
</organism>
<dbReference type="GO" id="GO:0022857">
    <property type="term" value="F:transmembrane transporter activity"/>
    <property type="evidence" value="ECO:0007669"/>
    <property type="project" value="TreeGrafter"/>
</dbReference>
<dbReference type="PROSITE" id="PS00211">
    <property type="entry name" value="ABC_TRANSPORTER_1"/>
    <property type="match status" value="1"/>
</dbReference>
<accession>A0A9D2VL77</accession>
<name>A0A9D2VL77_9ACTN</name>
<evidence type="ECO:0000256" key="1">
    <source>
        <dbReference type="ARBA" id="ARBA00022741"/>
    </source>
</evidence>
<protein>
    <submittedName>
        <fullName evidence="4">ATP-binding cassette domain-containing protein</fullName>
    </submittedName>
</protein>
<feature type="domain" description="ABC transporter" evidence="3">
    <location>
        <begin position="63"/>
        <end position="255"/>
    </location>
</feature>
<comment type="caution">
    <text evidence="4">The sequence shown here is derived from an EMBL/GenBank/DDBJ whole genome shotgun (WGS) entry which is preliminary data.</text>
</comment>
<evidence type="ECO:0000256" key="2">
    <source>
        <dbReference type="ARBA" id="ARBA00022840"/>
    </source>
</evidence>
<dbReference type="InterPro" id="IPR027417">
    <property type="entry name" value="P-loop_NTPase"/>
</dbReference>
<sequence>MSEMAGAAAGRAGAGAGADAGAGAGADAGAAGAGGGVGATGAGADAGAPASGNGAAGAACDDVVFDHVCKSYGDNRVLRDVTFRLPGGGVTCLMAPSGSGKTTLFRVLLGLEDAESGSITGVRAGEVSMMFQEDRLCETLTPVENVALVLPPATRRADVQRLLERILPADCMDRPAMQLSGGMRRRVSLARAVAFPSKMIVLDEPFTGLDAATKRTVVDFLLAELRGRTLLVATHGDADAELLGGRRVSLADVSAA</sequence>